<dbReference type="RefSeq" id="XP_069211987.1">
    <property type="nucleotide sequence ID" value="XM_069351601.1"/>
</dbReference>
<evidence type="ECO:0000259" key="8">
    <source>
        <dbReference type="Pfam" id="PF07156"/>
    </source>
</evidence>
<evidence type="ECO:0000256" key="2">
    <source>
        <dbReference type="ARBA" id="ARBA00009967"/>
    </source>
</evidence>
<name>A0ABR3QBD4_9TREE</name>
<evidence type="ECO:0000256" key="5">
    <source>
        <dbReference type="ARBA" id="ARBA00022827"/>
    </source>
</evidence>
<evidence type="ECO:0000313" key="9">
    <source>
        <dbReference type="EMBL" id="KAL1412043.1"/>
    </source>
</evidence>
<dbReference type="InterPro" id="IPR017046">
    <property type="entry name" value="Prenylcysteine_Oxase1"/>
</dbReference>
<accession>A0ABR3QBD4</accession>
<keyword evidence="5" id="KW-0274">FAD</keyword>
<evidence type="ECO:0000256" key="1">
    <source>
        <dbReference type="ARBA" id="ARBA00001974"/>
    </source>
</evidence>
<feature type="domain" description="Prenylcysteine lyase" evidence="8">
    <location>
        <begin position="183"/>
        <end position="500"/>
    </location>
</feature>
<dbReference type="PANTHER" id="PTHR15944">
    <property type="entry name" value="FARNESYLCYSTEINE LYASE"/>
    <property type="match status" value="1"/>
</dbReference>
<organism evidence="9 10">
    <name type="scientific">Vanrija albida</name>
    <dbReference type="NCBI Taxonomy" id="181172"/>
    <lineage>
        <taxon>Eukaryota</taxon>
        <taxon>Fungi</taxon>
        <taxon>Dikarya</taxon>
        <taxon>Basidiomycota</taxon>
        <taxon>Agaricomycotina</taxon>
        <taxon>Tremellomycetes</taxon>
        <taxon>Trichosporonales</taxon>
        <taxon>Trichosporonaceae</taxon>
        <taxon>Vanrija</taxon>
    </lineage>
</organism>
<keyword evidence="7" id="KW-0325">Glycoprotein</keyword>
<dbReference type="SUPFAM" id="SSF51905">
    <property type="entry name" value="FAD/NAD(P)-binding domain"/>
    <property type="match status" value="1"/>
</dbReference>
<dbReference type="GeneID" id="95984083"/>
<dbReference type="Gene3D" id="3.50.50.60">
    <property type="entry name" value="FAD/NAD(P)-binding domain"/>
    <property type="match status" value="1"/>
</dbReference>
<keyword evidence="4" id="KW-0732">Signal</keyword>
<gene>
    <name evidence="9" type="ORF">Q8F55_003040</name>
</gene>
<proteinExistence type="inferred from homology"/>
<sequence>MPWPSGRTALLLALFLALFGVLYFPVLTPAPPQRATHAAHPAAGGYEAHQVVFAQPSPKRVAIVGAGASGSAAAWFLSRAARIAEARAGKEPFSLLAPVVVYDKESYVGGRSTVVFAHNDSSVDASELGAAIFVGANRNLVNAAKLFNLTTYEVDFGGGVGIWDGREFLFKTDGTKGWWGKVWTGVAALRRYGALSPFRQGRATTALLRKFKRLYEPSWLGARGALGSIEEFARTVELGTELTSEKGVDWARGIKLTDRWIAEMIEPSTRVNYASDLDVIHALGASVSLATDGAVAVEGGNWRIFDAFLKDAKADVRLDTVVTDIELEGDQFRVVTADTADVYDQVFFAAPWASSPISRKLEKHFDEAIPPQEYVRLHTTFATTKTSHPDPAYFGLTNDSRIPSHVFTTGWTAREEGTPDPGFQSISYQRHIGDERVVKIFSLGHIDDEHLERIFGHKPSWVLRKVWESYPVLRPIAAYAPVEPIKGLHYLASLEPWVST</sequence>
<evidence type="ECO:0000256" key="7">
    <source>
        <dbReference type="ARBA" id="ARBA00023180"/>
    </source>
</evidence>
<dbReference type="PANTHER" id="PTHR15944:SF0">
    <property type="entry name" value="PRENYLCYSTEINE LYASE DOMAIN-CONTAINING PROTEIN"/>
    <property type="match status" value="1"/>
</dbReference>
<dbReference type="InterPro" id="IPR010795">
    <property type="entry name" value="Prenylcys_lyase"/>
</dbReference>
<dbReference type="Pfam" id="PF07156">
    <property type="entry name" value="Prenylcys_lyase"/>
    <property type="match status" value="1"/>
</dbReference>
<dbReference type="EMBL" id="JBBXJM010000002">
    <property type="protein sequence ID" value="KAL1412043.1"/>
    <property type="molecule type" value="Genomic_DNA"/>
</dbReference>
<evidence type="ECO:0000256" key="3">
    <source>
        <dbReference type="ARBA" id="ARBA00022630"/>
    </source>
</evidence>
<reference evidence="9 10" key="1">
    <citation type="submission" date="2023-08" db="EMBL/GenBank/DDBJ databases">
        <title>Annotated Genome Sequence of Vanrija albida AlHP1.</title>
        <authorList>
            <person name="Herzog R."/>
        </authorList>
    </citation>
    <scope>NUCLEOTIDE SEQUENCE [LARGE SCALE GENOMIC DNA]</scope>
    <source>
        <strain evidence="9 10">AlHP1</strain>
    </source>
</reference>
<comment type="similarity">
    <text evidence="2">Belongs to the prenylcysteine oxidase family.</text>
</comment>
<keyword evidence="10" id="KW-1185">Reference proteome</keyword>
<keyword evidence="3" id="KW-0285">Flavoprotein</keyword>
<dbReference type="Proteomes" id="UP001565368">
    <property type="component" value="Unassembled WGS sequence"/>
</dbReference>
<evidence type="ECO:0000256" key="6">
    <source>
        <dbReference type="ARBA" id="ARBA00023002"/>
    </source>
</evidence>
<evidence type="ECO:0000256" key="4">
    <source>
        <dbReference type="ARBA" id="ARBA00022729"/>
    </source>
</evidence>
<keyword evidence="6" id="KW-0560">Oxidoreductase</keyword>
<comment type="caution">
    <text evidence="9">The sequence shown here is derived from an EMBL/GenBank/DDBJ whole genome shotgun (WGS) entry which is preliminary data.</text>
</comment>
<evidence type="ECO:0000313" key="10">
    <source>
        <dbReference type="Proteomes" id="UP001565368"/>
    </source>
</evidence>
<comment type="cofactor">
    <cofactor evidence="1">
        <name>FAD</name>
        <dbReference type="ChEBI" id="CHEBI:57692"/>
    </cofactor>
</comment>
<dbReference type="InterPro" id="IPR036188">
    <property type="entry name" value="FAD/NAD-bd_sf"/>
</dbReference>
<protein>
    <recommendedName>
        <fullName evidence="8">Prenylcysteine lyase domain-containing protein</fullName>
    </recommendedName>
</protein>
<dbReference type="Pfam" id="PF13450">
    <property type="entry name" value="NAD_binding_8"/>
    <property type="match status" value="1"/>
</dbReference>